<dbReference type="STRING" id="77586.A0A0D9WEU4"/>
<dbReference type="EnsemblPlants" id="LPERR05G08540.1">
    <property type="protein sequence ID" value="LPERR05G08540.1"/>
    <property type="gene ID" value="LPERR05G08540"/>
</dbReference>
<dbReference type="Gramene" id="LPERR05G08540.1">
    <property type="protein sequence ID" value="LPERR05G08540.1"/>
    <property type="gene ID" value="LPERR05G08540"/>
</dbReference>
<keyword evidence="3" id="KW-1185">Reference proteome</keyword>
<reference evidence="2" key="3">
    <citation type="submission" date="2015-04" db="UniProtKB">
        <authorList>
            <consortium name="EnsemblPlants"/>
        </authorList>
    </citation>
    <scope>IDENTIFICATION</scope>
</reference>
<dbReference type="Proteomes" id="UP000032180">
    <property type="component" value="Chromosome 5"/>
</dbReference>
<sequence>MADAATIRGTRGHLMPRASSSIPPASDTERRWRCTGGAAAMATTPVHGEGELMQRTAPAGSRRRRAARCGAQASCPGARRADARRLCLHLGSPPRRSAGSRRASLDLARPTEAGAGSVRDVGGGSSCTAALMLCTPRTETTEPAKTRARGRADATRGEFRRSRTLNRICIGTSVSGVHLSMTGVSYRSLLSAQQIDKVEEPWKTSSGASLEDLEKPGVDDEPQQVALYEDAYQITEIFFELVDHRNLVCFMDTSVFDKHGNLECLRALTAFRYSHWQSYFQMGGIDEAALDCLSLVTEMTKHIRVRANGGKSTAS</sequence>
<proteinExistence type="predicted"/>
<dbReference type="eggNOG" id="KOG1802">
    <property type="taxonomic scope" value="Eukaryota"/>
</dbReference>
<protein>
    <submittedName>
        <fullName evidence="2">Uncharacterized protein</fullName>
    </submittedName>
</protein>
<dbReference type="AlphaFoldDB" id="A0A0D9WEU4"/>
<feature type="region of interest" description="Disordered" evidence="1">
    <location>
        <begin position="92"/>
        <end position="121"/>
    </location>
</feature>
<dbReference type="Gene3D" id="3.40.50.300">
    <property type="entry name" value="P-loop containing nucleotide triphosphate hydrolases"/>
    <property type="match status" value="1"/>
</dbReference>
<reference evidence="3" key="2">
    <citation type="submission" date="2013-12" db="EMBL/GenBank/DDBJ databases">
        <authorList>
            <person name="Yu Y."/>
            <person name="Lee S."/>
            <person name="de Baynast K."/>
            <person name="Wissotski M."/>
            <person name="Liu L."/>
            <person name="Talag J."/>
            <person name="Goicoechea J."/>
            <person name="Angelova A."/>
            <person name="Jetty R."/>
            <person name="Kudrna D."/>
            <person name="Golser W."/>
            <person name="Rivera L."/>
            <person name="Zhang J."/>
            <person name="Wing R."/>
        </authorList>
    </citation>
    <scope>NUCLEOTIDE SEQUENCE</scope>
</reference>
<reference evidence="2 3" key="1">
    <citation type="submission" date="2012-08" db="EMBL/GenBank/DDBJ databases">
        <title>Oryza genome evolution.</title>
        <authorList>
            <person name="Wing R.A."/>
        </authorList>
    </citation>
    <scope>NUCLEOTIDE SEQUENCE</scope>
</reference>
<evidence type="ECO:0000256" key="1">
    <source>
        <dbReference type="SAM" id="MobiDB-lite"/>
    </source>
</evidence>
<feature type="region of interest" description="Disordered" evidence="1">
    <location>
        <begin position="1"/>
        <end position="30"/>
    </location>
</feature>
<name>A0A0D9WEU4_9ORYZ</name>
<evidence type="ECO:0000313" key="2">
    <source>
        <dbReference type="EnsemblPlants" id="LPERR05G08540.1"/>
    </source>
</evidence>
<accession>A0A0D9WEU4</accession>
<dbReference type="HOGENOM" id="CLU_883864_0_0_1"/>
<organism evidence="2 3">
    <name type="scientific">Leersia perrieri</name>
    <dbReference type="NCBI Taxonomy" id="77586"/>
    <lineage>
        <taxon>Eukaryota</taxon>
        <taxon>Viridiplantae</taxon>
        <taxon>Streptophyta</taxon>
        <taxon>Embryophyta</taxon>
        <taxon>Tracheophyta</taxon>
        <taxon>Spermatophyta</taxon>
        <taxon>Magnoliopsida</taxon>
        <taxon>Liliopsida</taxon>
        <taxon>Poales</taxon>
        <taxon>Poaceae</taxon>
        <taxon>BOP clade</taxon>
        <taxon>Oryzoideae</taxon>
        <taxon>Oryzeae</taxon>
        <taxon>Oryzinae</taxon>
        <taxon>Leersia</taxon>
    </lineage>
</organism>
<dbReference type="InterPro" id="IPR027417">
    <property type="entry name" value="P-loop_NTPase"/>
</dbReference>
<evidence type="ECO:0000313" key="3">
    <source>
        <dbReference type="Proteomes" id="UP000032180"/>
    </source>
</evidence>
<feature type="compositionally biased region" description="Low complexity" evidence="1">
    <location>
        <begin position="92"/>
        <end position="102"/>
    </location>
</feature>